<reference evidence="2 3" key="1">
    <citation type="submission" date="2019-11" db="EMBL/GenBank/DDBJ databases">
        <title>Pseudodesulfovibrio alkaliphilus, sp. nov., an alkaliphilic sulfate-reducing bacteria from mud volcano of Taman peninsula, Russia.</title>
        <authorList>
            <person name="Frolova A."/>
            <person name="Merkel A.Y."/>
            <person name="Slobodkin A.I."/>
        </authorList>
    </citation>
    <scope>NUCLEOTIDE SEQUENCE [LARGE SCALE GENOMIC DNA]</scope>
    <source>
        <strain evidence="2 3">F-1</strain>
    </source>
</reference>
<feature type="domain" description="DUF4037" evidence="1">
    <location>
        <begin position="146"/>
        <end position="240"/>
    </location>
</feature>
<accession>A0A7K1KIU8</accession>
<evidence type="ECO:0000259" key="1">
    <source>
        <dbReference type="Pfam" id="PF13228"/>
    </source>
</evidence>
<protein>
    <submittedName>
        <fullName evidence="2">DUF4037 domain-containing protein</fullName>
    </submittedName>
</protein>
<dbReference type="AlphaFoldDB" id="A0A7K1KIU8"/>
<dbReference type="InterPro" id="IPR025117">
    <property type="entry name" value="DUF4037"/>
</dbReference>
<organism evidence="2 3">
    <name type="scientific">Pseudodesulfovibrio alkaliphilus</name>
    <dbReference type="NCBI Taxonomy" id="2661613"/>
    <lineage>
        <taxon>Bacteria</taxon>
        <taxon>Pseudomonadati</taxon>
        <taxon>Thermodesulfobacteriota</taxon>
        <taxon>Desulfovibrionia</taxon>
        <taxon>Desulfovibrionales</taxon>
        <taxon>Desulfovibrionaceae</taxon>
    </lineage>
</organism>
<dbReference type="EMBL" id="WODC01000001">
    <property type="protein sequence ID" value="MUM76013.1"/>
    <property type="molecule type" value="Genomic_DNA"/>
</dbReference>
<keyword evidence="3" id="KW-1185">Reference proteome</keyword>
<proteinExistence type="predicted"/>
<dbReference type="Pfam" id="PF13228">
    <property type="entry name" value="DUF4037"/>
    <property type="match status" value="1"/>
</dbReference>
<dbReference type="RefSeq" id="WP_155931374.1">
    <property type="nucleotide sequence ID" value="NZ_WODC01000001.1"/>
</dbReference>
<name>A0A7K1KIU8_9BACT</name>
<comment type="caution">
    <text evidence="2">The sequence shown here is derived from an EMBL/GenBank/DDBJ whole genome shotgun (WGS) entry which is preliminary data.</text>
</comment>
<dbReference type="Proteomes" id="UP000461162">
    <property type="component" value="Unassembled WGS sequence"/>
</dbReference>
<sequence>MSDPKAHMTIPAPGKGLDIAREYWTEWGRSWLASRYADLLSNIGVGLFSGSDVLCADDALSRDHGWGPRFDVFRVDEDGISNESLQSEMRNAAPAEWSGVRNRFQFTPSIQVHTACEYFGSFFTNHRLPESLDDWVCCRNALANLESHLHYIRHGAVFYDPKGILGDIQAKLRNYPEDIWFLRMAQLCYDVAHYGEYNFCWRLAKRKDPIASEIAIGNFQHAVMALAIVMDHDYAPYWKWIHHVFQSCAIAGQLDAYLFEVSTTIEYERRATLVTSICKTLMKELVKRDIVPEDLDDGSGLPLFFQAQAYLTSRIGDSAIKALMR</sequence>
<gene>
    <name evidence="2" type="ORF">GKC30_00005</name>
</gene>
<evidence type="ECO:0000313" key="2">
    <source>
        <dbReference type="EMBL" id="MUM76013.1"/>
    </source>
</evidence>
<evidence type="ECO:0000313" key="3">
    <source>
        <dbReference type="Proteomes" id="UP000461162"/>
    </source>
</evidence>